<dbReference type="Proteomes" id="UP000681722">
    <property type="component" value="Unassembled WGS sequence"/>
</dbReference>
<sequence>MIRLNPPQPVCVAIQTVLIGIFSRYAFPYKWSWVQSILFGSILSATDPVAVVALLHDNGCNHLLTQLIDSESFLNDGVAFIIFSIFSRLLTVQQQQQVNVKDICIEIIKTTIGM</sequence>
<dbReference type="GO" id="GO:0098719">
    <property type="term" value="P:sodium ion import across plasma membrane"/>
    <property type="evidence" value="ECO:0007669"/>
    <property type="project" value="TreeGrafter"/>
</dbReference>
<dbReference type="Pfam" id="PF00999">
    <property type="entry name" value="Na_H_Exchanger"/>
    <property type="match status" value="1"/>
</dbReference>
<proteinExistence type="predicted"/>
<keyword evidence="6" id="KW-0915">Sodium</keyword>
<dbReference type="GO" id="GO:0005886">
    <property type="term" value="C:plasma membrane"/>
    <property type="evidence" value="ECO:0007669"/>
    <property type="project" value="UniProtKB-SubCell"/>
</dbReference>
<keyword evidence="4" id="KW-0812">Transmembrane</keyword>
<evidence type="ECO:0000313" key="11">
    <source>
        <dbReference type="EMBL" id="CAF4439398.1"/>
    </source>
</evidence>
<accession>A0A8S2WHX8</accession>
<organism evidence="11 12">
    <name type="scientific">Didymodactylos carnosus</name>
    <dbReference type="NCBI Taxonomy" id="1234261"/>
    <lineage>
        <taxon>Eukaryota</taxon>
        <taxon>Metazoa</taxon>
        <taxon>Spiralia</taxon>
        <taxon>Gnathifera</taxon>
        <taxon>Rotifera</taxon>
        <taxon>Eurotatoria</taxon>
        <taxon>Bdelloidea</taxon>
        <taxon>Philodinida</taxon>
        <taxon>Philodinidae</taxon>
        <taxon>Didymodactylos</taxon>
    </lineage>
</organism>
<dbReference type="AlphaFoldDB" id="A0A8S2WHX8"/>
<dbReference type="OrthoDB" id="441412at2759"/>
<evidence type="ECO:0000256" key="2">
    <source>
        <dbReference type="ARBA" id="ARBA00022448"/>
    </source>
</evidence>
<evidence type="ECO:0000256" key="1">
    <source>
        <dbReference type="ARBA" id="ARBA00004651"/>
    </source>
</evidence>
<keyword evidence="8" id="KW-0472">Membrane</keyword>
<protein>
    <recommendedName>
        <fullName evidence="10">Cation/H+ exchanger transmembrane domain-containing protein</fullName>
    </recommendedName>
</protein>
<comment type="subcellular location">
    <subcellularLocation>
        <location evidence="1">Cell membrane</location>
        <topology evidence="1">Multi-pass membrane protein</topology>
    </subcellularLocation>
</comment>
<evidence type="ECO:0000256" key="8">
    <source>
        <dbReference type="ARBA" id="ARBA00023136"/>
    </source>
</evidence>
<dbReference type="Gene3D" id="6.10.140.1330">
    <property type="match status" value="1"/>
</dbReference>
<dbReference type="InterPro" id="IPR018422">
    <property type="entry name" value="Cation/H_exchanger_CPA1"/>
</dbReference>
<dbReference type="GO" id="GO:0015386">
    <property type="term" value="F:potassium:proton antiporter activity"/>
    <property type="evidence" value="ECO:0007669"/>
    <property type="project" value="TreeGrafter"/>
</dbReference>
<evidence type="ECO:0000256" key="7">
    <source>
        <dbReference type="ARBA" id="ARBA00023065"/>
    </source>
</evidence>
<evidence type="ECO:0000256" key="3">
    <source>
        <dbReference type="ARBA" id="ARBA00022475"/>
    </source>
</evidence>
<gene>
    <name evidence="11" type="ORF">SRO942_LOCUS41611</name>
</gene>
<feature type="domain" description="Cation/H+ exchanger transmembrane" evidence="10">
    <location>
        <begin position="12"/>
        <end position="113"/>
    </location>
</feature>
<evidence type="ECO:0000313" key="12">
    <source>
        <dbReference type="Proteomes" id="UP000681722"/>
    </source>
</evidence>
<reference evidence="11" key="1">
    <citation type="submission" date="2021-02" db="EMBL/GenBank/DDBJ databases">
        <authorList>
            <person name="Nowell W R."/>
        </authorList>
    </citation>
    <scope>NUCLEOTIDE SEQUENCE</scope>
</reference>
<dbReference type="GO" id="GO:0015385">
    <property type="term" value="F:sodium:proton antiporter activity"/>
    <property type="evidence" value="ECO:0007669"/>
    <property type="project" value="InterPro"/>
</dbReference>
<keyword evidence="3" id="KW-1003">Cell membrane</keyword>
<evidence type="ECO:0000259" key="10">
    <source>
        <dbReference type="Pfam" id="PF00999"/>
    </source>
</evidence>
<evidence type="ECO:0000256" key="4">
    <source>
        <dbReference type="ARBA" id="ARBA00022692"/>
    </source>
</evidence>
<name>A0A8S2WHX8_9BILA</name>
<dbReference type="EMBL" id="CAJOBC010096333">
    <property type="protein sequence ID" value="CAF4439398.1"/>
    <property type="molecule type" value="Genomic_DNA"/>
</dbReference>
<keyword evidence="7" id="KW-0406">Ion transport</keyword>
<keyword evidence="2" id="KW-0813">Transport</keyword>
<keyword evidence="9" id="KW-0739">Sodium transport</keyword>
<comment type="caution">
    <text evidence="11">The sequence shown here is derived from an EMBL/GenBank/DDBJ whole genome shotgun (WGS) entry which is preliminary data.</text>
</comment>
<evidence type="ECO:0000256" key="9">
    <source>
        <dbReference type="ARBA" id="ARBA00023201"/>
    </source>
</evidence>
<evidence type="ECO:0000256" key="5">
    <source>
        <dbReference type="ARBA" id="ARBA00022989"/>
    </source>
</evidence>
<keyword evidence="5" id="KW-1133">Transmembrane helix</keyword>
<evidence type="ECO:0000256" key="6">
    <source>
        <dbReference type="ARBA" id="ARBA00023053"/>
    </source>
</evidence>
<dbReference type="InterPro" id="IPR006153">
    <property type="entry name" value="Cation/H_exchanger_TM"/>
</dbReference>
<dbReference type="GO" id="GO:0051453">
    <property type="term" value="P:regulation of intracellular pH"/>
    <property type="evidence" value="ECO:0007669"/>
    <property type="project" value="TreeGrafter"/>
</dbReference>
<dbReference type="PANTHER" id="PTHR10110:SF86">
    <property type="entry name" value="SODIUM_HYDROGEN EXCHANGER 7"/>
    <property type="match status" value="1"/>
</dbReference>
<dbReference type="PANTHER" id="PTHR10110">
    <property type="entry name" value="SODIUM/HYDROGEN EXCHANGER"/>
    <property type="match status" value="1"/>
</dbReference>